<dbReference type="Pfam" id="PF14107">
    <property type="entry name" value="DUF4280"/>
    <property type="match status" value="1"/>
</dbReference>
<gene>
    <name evidence="2" type="ORF">HMPREF9473_00789</name>
</gene>
<dbReference type="Proteomes" id="UP000005384">
    <property type="component" value="Unassembled WGS sequence"/>
</dbReference>
<keyword evidence="3" id="KW-1185">Reference proteome</keyword>
<accession>G5IB67</accession>
<evidence type="ECO:0000256" key="1">
    <source>
        <dbReference type="SAM" id="SignalP"/>
    </source>
</evidence>
<comment type="caution">
    <text evidence="2">The sequence shown here is derived from an EMBL/GenBank/DDBJ whole genome shotgun (WGS) entry which is preliminary data.</text>
</comment>
<name>G5IB67_9FIRM</name>
<sequence length="127" mass="12315">MGLMAVSGAMILCTMGMAPGTLMAAVQSTCLAGGKPVAVINDIAPMTSVGACGMCTSMMNPAVSAATAAALGVLTPQPCVPVPMGPWKPGGAVIIGGAPCLSSDSMLNCAYGGVVSIANPGQTQVMI</sequence>
<organism evidence="2 3">
    <name type="scientific">Hungatella hathewayi WAL-18680</name>
    <dbReference type="NCBI Taxonomy" id="742737"/>
    <lineage>
        <taxon>Bacteria</taxon>
        <taxon>Bacillati</taxon>
        <taxon>Bacillota</taxon>
        <taxon>Clostridia</taxon>
        <taxon>Lachnospirales</taxon>
        <taxon>Lachnospiraceae</taxon>
        <taxon>Hungatella</taxon>
    </lineage>
</organism>
<dbReference type="AlphaFoldDB" id="G5IB67"/>
<reference evidence="2 3" key="1">
    <citation type="submission" date="2011-08" db="EMBL/GenBank/DDBJ databases">
        <title>The Genome Sequence of Clostridium hathewayi WAL-18680.</title>
        <authorList>
            <consortium name="The Broad Institute Genome Sequencing Platform"/>
            <person name="Earl A."/>
            <person name="Ward D."/>
            <person name="Feldgarden M."/>
            <person name="Gevers D."/>
            <person name="Finegold S.M."/>
            <person name="Summanen P.H."/>
            <person name="Molitoris D.R."/>
            <person name="Song M."/>
            <person name="Daigneault M."/>
            <person name="Allen-Vercoe E."/>
            <person name="Young S.K."/>
            <person name="Zeng Q."/>
            <person name="Gargeya S."/>
            <person name="Fitzgerald M."/>
            <person name="Haas B."/>
            <person name="Abouelleil A."/>
            <person name="Alvarado L."/>
            <person name="Arachchi H.M."/>
            <person name="Berlin A."/>
            <person name="Brown A."/>
            <person name="Chapman S.B."/>
            <person name="Chen Z."/>
            <person name="Dunbar C."/>
            <person name="Freedman E."/>
            <person name="Gearin G."/>
            <person name="Gellesch M."/>
            <person name="Goldberg J."/>
            <person name="Griggs A."/>
            <person name="Gujja S."/>
            <person name="Heiman D."/>
            <person name="Howarth C."/>
            <person name="Larson L."/>
            <person name="Lui A."/>
            <person name="MacDonald P.J.P."/>
            <person name="Montmayeur A."/>
            <person name="Murphy C."/>
            <person name="Neiman D."/>
            <person name="Pearson M."/>
            <person name="Priest M."/>
            <person name="Roberts A."/>
            <person name="Saif S."/>
            <person name="Shea T."/>
            <person name="Shenoy N."/>
            <person name="Sisk P."/>
            <person name="Stolte C."/>
            <person name="Sykes S."/>
            <person name="Wortman J."/>
            <person name="Nusbaum C."/>
            <person name="Birren B."/>
        </authorList>
    </citation>
    <scope>NUCLEOTIDE SEQUENCE [LARGE SCALE GENOMIC DNA]</scope>
    <source>
        <strain evidence="2 3">WAL-18680</strain>
    </source>
</reference>
<dbReference type="EMBL" id="ADLN01000006">
    <property type="protein sequence ID" value="EHI61174.1"/>
    <property type="molecule type" value="Genomic_DNA"/>
</dbReference>
<dbReference type="PATRIC" id="fig|742737.3.peg.784"/>
<protein>
    <recommendedName>
        <fullName evidence="4">DUF4280 domain-containing protein</fullName>
    </recommendedName>
</protein>
<evidence type="ECO:0008006" key="4">
    <source>
        <dbReference type="Google" id="ProtNLM"/>
    </source>
</evidence>
<evidence type="ECO:0000313" key="2">
    <source>
        <dbReference type="EMBL" id="EHI61174.1"/>
    </source>
</evidence>
<keyword evidence="1" id="KW-0732">Signal</keyword>
<feature type="chain" id="PRO_5003478553" description="DUF4280 domain-containing protein" evidence="1">
    <location>
        <begin position="25"/>
        <end position="127"/>
    </location>
</feature>
<evidence type="ECO:0000313" key="3">
    <source>
        <dbReference type="Proteomes" id="UP000005384"/>
    </source>
</evidence>
<feature type="signal peptide" evidence="1">
    <location>
        <begin position="1"/>
        <end position="24"/>
    </location>
</feature>
<dbReference type="RefSeq" id="WP_006778775.1">
    <property type="nucleotide sequence ID" value="NZ_CP040506.1"/>
</dbReference>
<dbReference type="OrthoDB" id="4825649at2"/>
<dbReference type="HOGENOM" id="CLU_094498_0_0_9"/>
<proteinExistence type="predicted"/>
<dbReference type="InterPro" id="IPR025460">
    <property type="entry name" value="DUF4280"/>
</dbReference>